<dbReference type="Gene3D" id="2.60.120.1440">
    <property type="match status" value="1"/>
</dbReference>
<dbReference type="GO" id="GO:0016989">
    <property type="term" value="F:sigma factor antagonist activity"/>
    <property type="evidence" value="ECO:0007669"/>
    <property type="project" value="TreeGrafter"/>
</dbReference>
<dbReference type="KEGG" id="est:DN752_23625"/>
<gene>
    <name evidence="4" type="ORF">DN752_23625</name>
</gene>
<dbReference type="Pfam" id="PF16344">
    <property type="entry name" value="FecR_C"/>
    <property type="match status" value="1"/>
</dbReference>
<dbReference type="PANTHER" id="PTHR30273">
    <property type="entry name" value="PERIPLASMIC SIGNAL SENSOR AND SIGMA FACTOR ACTIVATOR FECR-RELATED"/>
    <property type="match status" value="1"/>
</dbReference>
<dbReference type="Pfam" id="PF04773">
    <property type="entry name" value="FecR"/>
    <property type="match status" value="1"/>
</dbReference>
<evidence type="ECO:0000313" key="5">
    <source>
        <dbReference type="Proteomes" id="UP000248688"/>
    </source>
</evidence>
<dbReference type="Gene3D" id="3.55.50.30">
    <property type="match status" value="1"/>
</dbReference>
<feature type="transmembrane region" description="Helical" evidence="1">
    <location>
        <begin position="100"/>
        <end position="122"/>
    </location>
</feature>
<evidence type="ECO:0000259" key="3">
    <source>
        <dbReference type="Pfam" id="PF16344"/>
    </source>
</evidence>
<keyword evidence="1" id="KW-0472">Membrane</keyword>
<dbReference type="Proteomes" id="UP000248688">
    <property type="component" value="Chromosome"/>
</dbReference>
<keyword evidence="1" id="KW-1133">Transmembrane helix</keyword>
<name>A0A2Z4IQH4_9BACT</name>
<evidence type="ECO:0000313" key="4">
    <source>
        <dbReference type="EMBL" id="AWW32888.1"/>
    </source>
</evidence>
<keyword evidence="5" id="KW-1185">Reference proteome</keyword>
<reference evidence="4 5" key="1">
    <citation type="submission" date="2018-06" db="EMBL/GenBank/DDBJ databases">
        <title>Echinicola strongylocentroti sp. nov., isolated from a sea urchin Strongylocentrotus intermedius.</title>
        <authorList>
            <person name="Bae S.S."/>
        </authorList>
    </citation>
    <scope>NUCLEOTIDE SEQUENCE [LARGE SCALE GENOMIC DNA]</scope>
    <source>
        <strain evidence="4 5">MEBiC08714</strain>
    </source>
</reference>
<evidence type="ECO:0000256" key="1">
    <source>
        <dbReference type="SAM" id="Phobius"/>
    </source>
</evidence>
<keyword evidence="1" id="KW-0812">Transmembrane</keyword>
<dbReference type="OrthoDB" id="1099916at2"/>
<protein>
    <recommendedName>
        <fullName evidence="6">Iron dicitrate transport regulator FecR</fullName>
    </recommendedName>
</protein>
<dbReference type="InterPro" id="IPR012373">
    <property type="entry name" value="Ferrdict_sens_TM"/>
</dbReference>
<dbReference type="InterPro" id="IPR006860">
    <property type="entry name" value="FecR"/>
</dbReference>
<dbReference type="InterPro" id="IPR032508">
    <property type="entry name" value="FecR_C"/>
</dbReference>
<dbReference type="EMBL" id="CP030041">
    <property type="protein sequence ID" value="AWW32888.1"/>
    <property type="molecule type" value="Genomic_DNA"/>
</dbReference>
<evidence type="ECO:0000259" key="2">
    <source>
        <dbReference type="Pfam" id="PF04773"/>
    </source>
</evidence>
<dbReference type="RefSeq" id="WP_112786260.1">
    <property type="nucleotide sequence ID" value="NZ_CP030041.1"/>
</dbReference>
<feature type="domain" description="FecR protein" evidence="2">
    <location>
        <begin position="143"/>
        <end position="231"/>
    </location>
</feature>
<sequence>MKKSKYDISYFLSNQYFVDWVRHPRQESEEFWDNWLRNHPESQSSFQLAKGILEKMEFGGDPDIGKRKEDILGQVLKDQPSAYFNEGQGKQWGFSRVLPWGFRLIAASVLVILAATFILSSFPVTSLYQESTPIAFVVKKNPKGQKSAFYLPDKTQVVLNAGSKISYPESFGKKNREVFLEGEAYFDVTHDQDKKFLVHAGEVVTQVHGTSFIVSAYNNEQVNIALERGLVSVYPLDTKEPVIPQYIKPGEMIAVRQEFEHSVKSTYDYEQQFGWKEGKLVFRGTNMPTLVKTLERWYGVEITVVGKPSEDWKVSGVFHNESLKNVLEGVKYARNISYQIHGHNVIINIQP</sequence>
<accession>A0A2Z4IQH4</accession>
<feature type="domain" description="Protein FecR C-terminal" evidence="3">
    <location>
        <begin position="279"/>
        <end position="347"/>
    </location>
</feature>
<dbReference type="PIRSF" id="PIRSF018266">
    <property type="entry name" value="FecR"/>
    <property type="match status" value="1"/>
</dbReference>
<organism evidence="4 5">
    <name type="scientific">Echinicola strongylocentroti</name>
    <dbReference type="NCBI Taxonomy" id="1795355"/>
    <lineage>
        <taxon>Bacteria</taxon>
        <taxon>Pseudomonadati</taxon>
        <taxon>Bacteroidota</taxon>
        <taxon>Cytophagia</taxon>
        <taxon>Cytophagales</taxon>
        <taxon>Cyclobacteriaceae</taxon>
        <taxon>Echinicola</taxon>
    </lineage>
</organism>
<dbReference type="PANTHER" id="PTHR30273:SF2">
    <property type="entry name" value="PROTEIN FECR"/>
    <property type="match status" value="1"/>
</dbReference>
<dbReference type="AlphaFoldDB" id="A0A2Z4IQH4"/>
<evidence type="ECO:0008006" key="6">
    <source>
        <dbReference type="Google" id="ProtNLM"/>
    </source>
</evidence>
<proteinExistence type="predicted"/>